<dbReference type="RefSeq" id="XP_042928502.1">
    <property type="nucleotide sequence ID" value="XM_043058588.1"/>
</dbReference>
<keyword evidence="3" id="KW-1185">Reference proteome</keyword>
<proteinExistence type="predicted"/>
<dbReference type="OMA" id="QWANARD"/>
<evidence type="ECO:0000313" key="2">
    <source>
        <dbReference type="EMBL" id="PNW88399.1"/>
    </source>
</evidence>
<evidence type="ECO:0000256" key="1">
    <source>
        <dbReference type="SAM" id="MobiDB-lite"/>
    </source>
</evidence>
<sequence>MQALSQRSGSLQRCSSRSAKAGRRRCRPLNSLITPISLVASEPSEQSPCSTSGSSTTANYGWPRGYLVRANAAKGFGAGFGSKFKLPSLGGKGPKVPQGGVAPAPAVDLDVPPAIASLWASAQAEWLQYVVERPVVLPDGAEVFLVPVGADLPGDAGLIRDVVAAVRPDAIALESQPQHLKSYTAMAKALEPQLSRLLAADLSRSPAEGRGCLGQAAREDVQVQLLAACRGASVKPDPDQLSYLFRLGSLPFAEWVVPAHLVRTASASTTASSAASSPLLLLSCGLDREARAAAPAVNPYLGREFDLYLEEVEAALGEEGGAEMDAWRTALGDKLAAAGAGRELATLLAAWEGQCCLGPAAQRGVAERVAARLAEEAGARAGPGGVTLEVVRTPADPLVARRLVELAAGKDAVRPSRRIVAVVGRVHVLSVEQELRQLAGATQA</sequence>
<dbReference type="Gramene" id="PNW88399">
    <property type="protein sequence ID" value="PNW88399"/>
    <property type="gene ID" value="CHLRE_01g027700v5"/>
</dbReference>
<feature type="region of interest" description="Disordered" evidence="1">
    <location>
        <begin position="1"/>
        <end position="25"/>
    </location>
</feature>
<dbReference type="KEGG" id="cre:CHLRE_01g027700v5"/>
<dbReference type="EMBL" id="CM008962">
    <property type="protein sequence ID" value="PNW88399.1"/>
    <property type="molecule type" value="Genomic_DNA"/>
</dbReference>
<dbReference type="GeneID" id="66052066"/>
<name>A0A2K3E6H7_CHLRE</name>
<accession>A0A2K3E6H7</accession>
<organism evidence="2 3">
    <name type="scientific">Chlamydomonas reinhardtii</name>
    <name type="common">Chlamydomonas smithii</name>
    <dbReference type="NCBI Taxonomy" id="3055"/>
    <lineage>
        <taxon>Eukaryota</taxon>
        <taxon>Viridiplantae</taxon>
        <taxon>Chlorophyta</taxon>
        <taxon>core chlorophytes</taxon>
        <taxon>Chlorophyceae</taxon>
        <taxon>CS clade</taxon>
        <taxon>Chlamydomonadales</taxon>
        <taxon>Chlamydomonadaceae</taxon>
        <taxon>Chlamydomonas</taxon>
    </lineage>
</organism>
<dbReference type="InParanoid" id="A0A2K3E6H7"/>
<dbReference type="Proteomes" id="UP000006906">
    <property type="component" value="Chromosome 1"/>
</dbReference>
<reference evidence="2 3" key="1">
    <citation type="journal article" date="2007" name="Science">
        <title>The Chlamydomonas genome reveals the evolution of key animal and plant functions.</title>
        <authorList>
            <person name="Merchant S.S."/>
            <person name="Prochnik S.E."/>
            <person name="Vallon O."/>
            <person name="Harris E.H."/>
            <person name="Karpowicz S.J."/>
            <person name="Witman G.B."/>
            <person name="Terry A."/>
            <person name="Salamov A."/>
            <person name="Fritz-Laylin L.K."/>
            <person name="Marechal-Drouard L."/>
            <person name="Marshall W.F."/>
            <person name="Qu L.H."/>
            <person name="Nelson D.R."/>
            <person name="Sanderfoot A.A."/>
            <person name="Spalding M.H."/>
            <person name="Kapitonov V.V."/>
            <person name="Ren Q."/>
            <person name="Ferris P."/>
            <person name="Lindquist E."/>
            <person name="Shapiro H."/>
            <person name="Lucas S.M."/>
            <person name="Grimwood J."/>
            <person name="Schmutz J."/>
            <person name="Cardol P."/>
            <person name="Cerutti H."/>
            <person name="Chanfreau G."/>
            <person name="Chen C.L."/>
            <person name="Cognat V."/>
            <person name="Croft M.T."/>
            <person name="Dent R."/>
            <person name="Dutcher S."/>
            <person name="Fernandez E."/>
            <person name="Fukuzawa H."/>
            <person name="Gonzalez-Ballester D."/>
            <person name="Gonzalez-Halphen D."/>
            <person name="Hallmann A."/>
            <person name="Hanikenne M."/>
            <person name="Hippler M."/>
            <person name="Inwood W."/>
            <person name="Jabbari K."/>
            <person name="Kalanon M."/>
            <person name="Kuras R."/>
            <person name="Lefebvre P.A."/>
            <person name="Lemaire S.D."/>
            <person name="Lobanov A.V."/>
            <person name="Lohr M."/>
            <person name="Manuell A."/>
            <person name="Meier I."/>
            <person name="Mets L."/>
            <person name="Mittag M."/>
            <person name="Mittelmeier T."/>
            <person name="Moroney J.V."/>
            <person name="Moseley J."/>
            <person name="Napoli C."/>
            <person name="Nedelcu A.M."/>
            <person name="Niyogi K."/>
            <person name="Novoselov S.V."/>
            <person name="Paulsen I.T."/>
            <person name="Pazour G."/>
            <person name="Purton S."/>
            <person name="Ral J.P."/>
            <person name="Riano-Pachon D.M."/>
            <person name="Riekhof W."/>
            <person name="Rymarquis L."/>
            <person name="Schroda M."/>
            <person name="Stern D."/>
            <person name="Umen J."/>
            <person name="Willows R."/>
            <person name="Wilson N."/>
            <person name="Zimmer S.L."/>
            <person name="Allmer J."/>
            <person name="Balk J."/>
            <person name="Bisova K."/>
            <person name="Chen C.J."/>
            <person name="Elias M."/>
            <person name="Gendler K."/>
            <person name="Hauser C."/>
            <person name="Lamb M.R."/>
            <person name="Ledford H."/>
            <person name="Long J.C."/>
            <person name="Minagawa J."/>
            <person name="Page M.D."/>
            <person name="Pan J."/>
            <person name="Pootakham W."/>
            <person name="Roje S."/>
            <person name="Rose A."/>
            <person name="Stahlberg E."/>
            <person name="Terauchi A.M."/>
            <person name="Yang P."/>
            <person name="Ball S."/>
            <person name="Bowler C."/>
            <person name="Dieckmann C.L."/>
            <person name="Gladyshev V.N."/>
            <person name="Green P."/>
            <person name="Jorgensen R."/>
            <person name="Mayfield S."/>
            <person name="Mueller-Roeber B."/>
            <person name="Rajamani S."/>
            <person name="Sayre R.T."/>
            <person name="Brokstein P."/>
            <person name="Dubchak I."/>
            <person name="Goodstein D."/>
            <person name="Hornick L."/>
            <person name="Huang Y.W."/>
            <person name="Jhaveri J."/>
            <person name="Luo Y."/>
            <person name="Martinez D."/>
            <person name="Ngau W.C."/>
            <person name="Otillar B."/>
            <person name="Poliakov A."/>
            <person name="Porter A."/>
            <person name="Szajkowski L."/>
            <person name="Werner G."/>
            <person name="Zhou K."/>
            <person name="Grigoriev I.V."/>
            <person name="Rokhsar D.S."/>
            <person name="Grossman A.R."/>
        </authorList>
    </citation>
    <scope>NUCLEOTIDE SEQUENCE [LARGE SCALE GENOMIC DNA]</scope>
    <source>
        <strain evidence="3">CC-503</strain>
    </source>
</reference>
<protein>
    <submittedName>
        <fullName evidence="2">Uncharacterized protein</fullName>
    </submittedName>
</protein>
<gene>
    <name evidence="2" type="ORF">CHLRE_01g027700v5</name>
</gene>
<dbReference type="OrthoDB" id="532086at2759"/>
<feature type="compositionally biased region" description="Polar residues" evidence="1">
    <location>
        <begin position="1"/>
        <end position="18"/>
    </location>
</feature>
<dbReference type="AlphaFoldDB" id="A0A2K3E6H7"/>
<evidence type="ECO:0000313" key="3">
    <source>
        <dbReference type="Proteomes" id="UP000006906"/>
    </source>
</evidence>